<dbReference type="Pfam" id="PF11954">
    <property type="entry name" value="DUF3471"/>
    <property type="match status" value="1"/>
</dbReference>
<dbReference type="InterPro" id="IPR006311">
    <property type="entry name" value="TAT_signal"/>
</dbReference>
<evidence type="ECO:0000313" key="4">
    <source>
        <dbReference type="EMBL" id="NIJ23802.1"/>
    </source>
</evidence>
<feature type="domain" description="Beta-lactamase-related" evidence="2">
    <location>
        <begin position="38"/>
        <end position="388"/>
    </location>
</feature>
<proteinExistence type="predicted"/>
<keyword evidence="5" id="KW-1185">Reference proteome</keyword>
<dbReference type="PANTHER" id="PTHR46825:SF15">
    <property type="entry name" value="BETA-LACTAMASE-RELATED DOMAIN-CONTAINING PROTEIN"/>
    <property type="match status" value="1"/>
</dbReference>
<evidence type="ECO:0000259" key="3">
    <source>
        <dbReference type="Pfam" id="PF11954"/>
    </source>
</evidence>
<dbReference type="InterPro" id="IPR001466">
    <property type="entry name" value="Beta-lactam-related"/>
</dbReference>
<dbReference type="PANTHER" id="PTHR46825">
    <property type="entry name" value="D-ALANYL-D-ALANINE-CARBOXYPEPTIDASE/ENDOPEPTIDASE AMPH"/>
    <property type="match status" value="1"/>
</dbReference>
<reference evidence="4 5" key="1">
    <citation type="submission" date="2020-03" db="EMBL/GenBank/DDBJ databases">
        <title>Genomic Encyclopedia of Type Strains, Phase IV (KMG-IV): sequencing the most valuable type-strain genomes for metagenomic binning, comparative biology and taxonomic classification.</title>
        <authorList>
            <person name="Goeker M."/>
        </authorList>
    </citation>
    <scope>NUCLEOTIDE SEQUENCE [LARGE SCALE GENOMIC DNA]</scope>
    <source>
        <strain evidence="4 5">DSM 22753</strain>
    </source>
</reference>
<dbReference type="EMBL" id="JAASQP010000001">
    <property type="protein sequence ID" value="NIJ23802.1"/>
    <property type="molecule type" value="Genomic_DNA"/>
</dbReference>
<keyword evidence="1" id="KW-0732">Signal</keyword>
<feature type="domain" description="Peptidase S12 Pab87-related C-terminal" evidence="3">
    <location>
        <begin position="423"/>
        <end position="525"/>
    </location>
</feature>
<organism evidence="4 5">
    <name type="scientific">Sphingomonas japonica</name>
    <dbReference type="NCBI Taxonomy" id="511662"/>
    <lineage>
        <taxon>Bacteria</taxon>
        <taxon>Pseudomonadati</taxon>
        <taxon>Pseudomonadota</taxon>
        <taxon>Alphaproteobacteria</taxon>
        <taxon>Sphingomonadales</taxon>
        <taxon>Sphingomonadaceae</taxon>
        <taxon>Sphingomonas</taxon>
    </lineage>
</organism>
<dbReference type="InterPro" id="IPR050491">
    <property type="entry name" value="AmpC-like"/>
</dbReference>
<sequence length="527" mass="55842">MARLTVTRRTALGYAVAGAGALAWPGLALAQDDATAIDAIVEPWLGRFDIPGLAIAIVRPGSAPYLKGYGVRTLGKAARVDAHTRFGIASNSKSFTAACIALLVADGKLAWDDPVRKHLPEFRMKDPVATENLTVRELLVHNSGLALGAGDLMQFPASDRPASDALKALPYLPFARGFRTGYAYDNILYVVADLLIERVSGKPWHAFVAERLLRPIGMTDAVPALRFLKTNNVAGRHARLGPPVRGMGAVEVIAPDEGPMTDAAGGINASVTDIAKWLQVQLSLGRLPDGSQLWPAEASAEMWTPRTIVAGTPGPTDDLPQRGVTQTYALGWFVQDYRGERLIHHSGGLSGQITQTALLPHRGIGVAVFTNTEDGPSSAIRNALLDHLIGASAFDWPAAYAARVSAGQAEALASVAGGIDTAPPGKPSLPLAAYAGRYRDPWYGDVVVAERGGALQIDFVPTPVFKSALEPWGTDSFRTRFPKGAGEDAVVSFAVAGGKVTGVTMKPLSPLADFSYDFHDLAFEPVT</sequence>
<protein>
    <submittedName>
        <fullName evidence="4">CubicO group peptidase (Beta-lactamase class C family)</fullName>
    </submittedName>
</protein>
<gene>
    <name evidence="4" type="ORF">FHT01_001344</name>
</gene>
<dbReference type="InterPro" id="IPR021860">
    <property type="entry name" value="Peptidase_S12_Pab87-rel_C"/>
</dbReference>
<feature type="chain" id="PRO_5046246247" evidence="1">
    <location>
        <begin position="31"/>
        <end position="527"/>
    </location>
</feature>
<dbReference type="RefSeq" id="WP_140231410.1">
    <property type="nucleotide sequence ID" value="NZ_BAAAEV010000001.1"/>
</dbReference>
<dbReference type="SUPFAM" id="SSF56601">
    <property type="entry name" value="beta-lactamase/transpeptidase-like"/>
    <property type="match status" value="1"/>
</dbReference>
<feature type="signal peptide" evidence="1">
    <location>
        <begin position="1"/>
        <end position="30"/>
    </location>
</feature>
<evidence type="ECO:0000259" key="2">
    <source>
        <dbReference type="Pfam" id="PF00144"/>
    </source>
</evidence>
<dbReference type="Gene3D" id="2.40.128.600">
    <property type="match status" value="1"/>
</dbReference>
<comment type="caution">
    <text evidence="4">The sequence shown here is derived from an EMBL/GenBank/DDBJ whole genome shotgun (WGS) entry which is preliminary data.</text>
</comment>
<dbReference type="Gene3D" id="3.40.710.10">
    <property type="entry name" value="DD-peptidase/beta-lactamase superfamily"/>
    <property type="match status" value="1"/>
</dbReference>
<dbReference type="Pfam" id="PF00144">
    <property type="entry name" value="Beta-lactamase"/>
    <property type="match status" value="1"/>
</dbReference>
<evidence type="ECO:0000313" key="5">
    <source>
        <dbReference type="Proteomes" id="UP000788153"/>
    </source>
</evidence>
<name>A0ABX0U3B9_9SPHN</name>
<accession>A0ABX0U3B9</accession>
<evidence type="ECO:0000256" key="1">
    <source>
        <dbReference type="SAM" id="SignalP"/>
    </source>
</evidence>
<dbReference type="Proteomes" id="UP000788153">
    <property type="component" value="Unassembled WGS sequence"/>
</dbReference>
<dbReference type="PROSITE" id="PS51318">
    <property type="entry name" value="TAT"/>
    <property type="match status" value="1"/>
</dbReference>
<dbReference type="InterPro" id="IPR012338">
    <property type="entry name" value="Beta-lactam/transpept-like"/>
</dbReference>